<dbReference type="PANTHER" id="PTHR43808:SF31">
    <property type="entry name" value="N-ACETYL-L-CITRULLINE DEACETYLASE"/>
    <property type="match status" value="1"/>
</dbReference>
<evidence type="ECO:0000256" key="2">
    <source>
        <dbReference type="ARBA" id="ARBA00001947"/>
    </source>
</evidence>
<dbReference type="Pfam" id="PF07687">
    <property type="entry name" value="M20_dimer"/>
    <property type="match status" value="1"/>
</dbReference>
<dbReference type="GO" id="GO:0005737">
    <property type="term" value="C:cytoplasm"/>
    <property type="evidence" value="ECO:0007669"/>
    <property type="project" value="UniProtKB-SubCell"/>
</dbReference>
<evidence type="ECO:0000256" key="15">
    <source>
        <dbReference type="ARBA" id="ARBA00051301"/>
    </source>
</evidence>
<dbReference type="Proteomes" id="UP000653156">
    <property type="component" value="Chromosome"/>
</dbReference>
<dbReference type="GO" id="GO:0006526">
    <property type="term" value="P:L-arginine biosynthetic process"/>
    <property type="evidence" value="ECO:0007669"/>
    <property type="project" value="UniProtKB-KW"/>
</dbReference>
<evidence type="ECO:0000256" key="8">
    <source>
        <dbReference type="ARBA" id="ARBA00022490"/>
    </source>
</evidence>
<dbReference type="EC" id="3.5.1.18" evidence="6"/>
<dbReference type="InterPro" id="IPR010182">
    <property type="entry name" value="ArgE/DapE"/>
</dbReference>
<dbReference type="InterPro" id="IPR011650">
    <property type="entry name" value="Peptidase_M20_dimer"/>
</dbReference>
<evidence type="ECO:0000256" key="6">
    <source>
        <dbReference type="ARBA" id="ARBA00011921"/>
    </source>
</evidence>
<dbReference type="SUPFAM" id="SSF55031">
    <property type="entry name" value="Bacterial exopeptidase dimerisation domain"/>
    <property type="match status" value="1"/>
</dbReference>
<dbReference type="NCBIfam" id="TIGR01892">
    <property type="entry name" value="AcOrn-deacetyl"/>
    <property type="match status" value="1"/>
</dbReference>
<keyword evidence="14" id="KW-0170">Cobalt</keyword>
<proteinExistence type="inferred from homology"/>
<evidence type="ECO:0000313" key="18">
    <source>
        <dbReference type="Proteomes" id="UP000653156"/>
    </source>
</evidence>
<dbReference type="InterPro" id="IPR002933">
    <property type="entry name" value="Peptidase_M20"/>
</dbReference>
<gene>
    <name evidence="17" type="primary">argE</name>
    <name evidence="17" type="ORF">JQU52_03445</name>
</gene>
<dbReference type="GO" id="GO:0008777">
    <property type="term" value="F:acetylornithine deacetylase activity"/>
    <property type="evidence" value="ECO:0007669"/>
    <property type="project" value="TreeGrafter"/>
</dbReference>
<dbReference type="Gene3D" id="3.40.630.10">
    <property type="entry name" value="Zn peptidases"/>
    <property type="match status" value="1"/>
</dbReference>
<evidence type="ECO:0000256" key="3">
    <source>
        <dbReference type="ARBA" id="ARBA00004496"/>
    </source>
</evidence>
<dbReference type="PANTHER" id="PTHR43808">
    <property type="entry name" value="ACETYLORNITHINE DEACETYLASE"/>
    <property type="match status" value="1"/>
</dbReference>
<feature type="domain" description="Peptidase M20 dimerisation" evidence="16">
    <location>
        <begin position="172"/>
        <end position="283"/>
    </location>
</feature>
<protein>
    <recommendedName>
        <fullName evidence="7">Probable succinyl-diaminopimelate desuccinylase</fullName>
        <ecNumber evidence="6">3.5.1.18</ecNumber>
    </recommendedName>
</protein>
<dbReference type="NCBIfam" id="TIGR01910">
    <property type="entry name" value="DapE-ArgE"/>
    <property type="match status" value="1"/>
</dbReference>
<dbReference type="UniPathway" id="UPA00034">
    <property type="reaction ID" value="UER00021"/>
</dbReference>
<evidence type="ECO:0000256" key="5">
    <source>
        <dbReference type="ARBA" id="ARBA00005691"/>
    </source>
</evidence>
<dbReference type="NCBIfam" id="NF005710">
    <property type="entry name" value="PRK07522.1"/>
    <property type="match status" value="1"/>
</dbReference>
<evidence type="ECO:0000256" key="7">
    <source>
        <dbReference type="ARBA" id="ARBA00016853"/>
    </source>
</evidence>
<accession>A0A892ZLI7</accession>
<dbReference type="PROSITE" id="PS00759">
    <property type="entry name" value="ARGE_DAPE_CPG2_2"/>
    <property type="match status" value="1"/>
</dbReference>
<comment type="subcellular location">
    <subcellularLocation>
        <location evidence="3">Cytoplasm</location>
    </subcellularLocation>
</comment>
<comment type="similarity">
    <text evidence="5">Belongs to the peptidase M20A family. ArgE subfamily.</text>
</comment>
<comment type="catalytic activity">
    <reaction evidence="15">
        <text>N-succinyl-(2S,6S)-2,6-diaminopimelate + H2O = (2S,6S)-2,6-diaminopimelate + succinate</text>
        <dbReference type="Rhea" id="RHEA:22608"/>
        <dbReference type="ChEBI" id="CHEBI:15377"/>
        <dbReference type="ChEBI" id="CHEBI:30031"/>
        <dbReference type="ChEBI" id="CHEBI:57609"/>
        <dbReference type="ChEBI" id="CHEBI:58087"/>
        <dbReference type="EC" id="3.5.1.18"/>
    </reaction>
</comment>
<evidence type="ECO:0000256" key="11">
    <source>
        <dbReference type="ARBA" id="ARBA00022723"/>
    </source>
</evidence>
<comment type="pathway">
    <text evidence="4">Amino-acid biosynthesis; L-lysine biosynthesis via DAP pathway; LL-2,6-diaminopimelate from (S)-tetrahydrodipicolinate (succinylase route): step 3/3.</text>
</comment>
<evidence type="ECO:0000256" key="10">
    <source>
        <dbReference type="ARBA" id="ARBA00022605"/>
    </source>
</evidence>
<comment type="cofactor">
    <cofactor evidence="2">
        <name>Zn(2+)</name>
        <dbReference type="ChEBI" id="CHEBI:29105"/>
    </cofactor>
</comment>
<dbReference type="InterPro" id="IPR050072">
    <property type="entry name" value="Peptidase_M20A"/>
</dbReference>
<keyword evidence="8" id="KW-0963">Cytoplasm</keyword>
<dbReference type="CDD" id="cd03894">
    <property type="entry name" value="M20_ArgE"/>
    <property type="match status" value="1"/>
</dbReference>
<evidence type="ECO:0000259" key="16">
    <source>
        <dbReference type="Pfam" id="PF07687"/>
    </source>
</evidence>
<evidence type="ECO:0000256" key="14">
    <source>
        <dbReference type="ARBA" id="ARBA00023285"/>
    </source>
</evidence>
<keyword evidence="18" id="KW-1185">Reference proteome</keyword>
<keyword evidence="12 17" id="KW-0378">Hydrolase</keyword>
<dbReference type="GO" id="GO:0009089">
    <property type="term" value="P:lysine biosynthetic process via diaminopimelate"/>
    <property type="evidence" value="ECO:0007669"/>
    <property type="project" value="UniProtKB-UniPathway"/>
</dbReference>
<comment type="cofactor">
    <cofactor evidence="1">
        <name>Co(2+)</name>
        <dbReference type="ChEBI" id="CHEBI:48828"/>
    </cofactor>
</comment>
<dbReference type="GO" id="GO:0046872">
    <property type="term" value="F:metal ion binding"/>
    <property type="evidence" value="ECO:0007669"/>
    <property type="project" value="UniProtKB-KW"/>
</dbReference>
<evidence type="ECO:0000256" key="13">
    <source>
        <dbReference type="ARBA" id="ARBA00022833"/>
    </source>
</evidence>
<evidence type="ECO:0000256" key="4">
    <source>
        <dbReference type="ARBA" id="ARBA00005130"/>
    </source>
</evidence>
<keyword evidence="13" id="KW-0862">Zinc</keyword>
<dbReference type="SUPFAM" id="SSF53187">
    <property type="entry name" value="Zn-dependent exopeptidases"/>
    <property type="match status" value="1"/>
</dbReference>
<dbReference type="InterPro" id="IPR036264">
    <property type="entry name" value="Bact_exopeptidase_dim_dom"/>
</dbReference>
<dbReference type="GO" id="GO:0009014">
    <property type="term" value="F:succinyl-diaminopimelate desuccinylase activity"/>
    <property type="evidence" value="ECO:0007669"/>
    <property type="project" value="UniProtKB-EC"/>
</dbReference>
<dbReference type="EMBL" id="CP069798">
    <property type="protein sequence ID" value="QRQ83258.1"/>
    <property type="molecule type" value="Genomic_DNA"/>
</dbReference>
<keyword evidence="11" id="KW-0479">Metal-binding</keyword>
<evidence type="ECO:0000313" key="17">
    <source>
        <dbReference type="EMBL" id="QRQ83258.1"/>
    </source>
</evidence>
<dbReference type="Pfam" id="PF01546">
    <property type="entry name" value="Peptidase_M20"/>
    <property type="match status" value="1"/>
</dbReference>
<sequence>MDTVAWLKTLIAFDTTSRHSNLALIHHVADYLHGLGLQPWLAHNGAQTKANLFVTIPAADGSHAGGIVLSGHTDVVPVDGQQWTSDPFSARIADGRLYGRGSCDMKGFIAAVLAAVPQMQAARLMQPLHIALSYDEEIGCLGAPVMLAELAQRGLNPQHCIVGEPTSMRMVVAHKGIHTFRCRVHGKSAHSSLTPQGVNAIEYAAKLIVYINQLAGELQRRQDLDAAFDVPFSTLSTGIIKGGTAVNIIPALCEFEFDYRNLPHMQPEDVAAPIRRHIAEMLEPQMQAVDPACRIEMTQRENVPALGQADNALLHELIAQLVDDAQQHKVAYATEGGQFQAAGMHTVICGPGSIEQAHRADEYIELAQLARCDRFLSALIHSQAA</sequence>
<keyword evidence="9" id="KW-0055">Arginine biosynthesis</keyword>
<evidence type="ECO:0000256" key="1">
    <source>
        <dbReference type="ARBA" id="ARBA00001941"/>
    </source>
</evidence>
<evidence type="ECO:0000256" key="12">
    <source>
        <dbReference type="ARBA" id="ARBA00022801"/>
    </source>
</evidence>
<dbReference type="InterPro" id="IPR010169">
    <property type="entry name" value="AcOrn-deacetyl"/>
</dbReference>
<dbReference type="InterPro" id="IPR001261">
    <property type="entry name" value="ArgE/DapE_CS"/>
</dbReference>
<dbReference type="FunFam" id="3.30.70.360:FF:000003">
    <property type="entry name" value="Acetylornithine deacetylase"/>
    <property type="match status" value="1"/>
</dbReference>
<dbReference type="AlphaFoldDB" id="A0A892ZLI7"/>
<reference evidence="17" key="1">
    <citation type="submission" date="2021-02" db="EMBL/GenBank/DDBJ databases">
        <title>Neisseriaceae sp. 26B isolated from the cloaca of a Common Toad-headed Turtle (Mesoclemmys nasuta).</title>
        <authorList>
            <person name="Spergser J."/>
            <person name="Busse H.-J."/>
        </authorList>
    </citation>
    <scope>NUCLEOTIDE SEQUENCE</scope>
    <source>
        <strain evidence="17">26B</strain>
    </source>
</reference>
<keyword evidence="10" id="KW-0028">Amino-acid biosynthesis</keyword>
<dbReference type="KEGG" id="ptes:JQU52_03445"/>
<name>A0A892ZLI7_9NEIS</name>
<dbReference type="Gene3D" id="3.30.70.360">
    <property type="match status" value="1"/>
</dbReference>
<organism evidence="17 18">
    <name type="scientific">Paralysiella testudinis</name>
    <dbReference type="NCBI Taxonomy" id="2809020"/>
    <lineage>
        <taxon>Bacteria</taxon>
        <taxon>Pseudomonadati</taxon>
        <taxon>Pseudomonadota</taxon>
        <taxon>Betaproteobacteria</taxon>
        <taxon>Neisseriales</taxon>
        <taxon>Neisseriaceae</taxon>
        <taxon>Paralysiella</taxon>
    </lineage>
</organism>
<evidence type="ECO:0000256" key="9">
    <source>
        <dbReference type="ARBA" id="ARBA00022571"/>
    </source>
</evidence>